<dbReference type="OrthoDB" id="415023at2759"/>
<dbReference type="GO" id="GO:0004843">
    <property type="term" value="F:cysteine-type deubiquitinase activity"/>
    <property type="evidence" value="ECO:0007669"/>
    <property type="project" value="TreeGrafter"/>
</dbReference>
<protein>
    <recommendedName>
        <fullName evidence="4">OTU domain-containing protein</fullName>
    </recommendedName>
</protein>
<name>A0A2I0BEN9_9ASPA</name>
<sequence length="304" mass="33550">MVRTWLPRKATVGTGALRRKTINQLRKRCTALAFAGRPHVQFFEEVSGRHRHLHFGTSRVTVAVFTLPQRLWCSPKLRSTLSNSGATMARVKGEGCWQSINGDGTSKISGTSEEHGNDTTIGSILAEENHKAHSLGKRLAHLDSIPLTPRVNGEIPDVDNAMLDHERLSERLAAYGLAELQVEGDGNCQFSAKICLLTSFRDSCLIEILPKDKDPLKELWLSFWSEVHYNSLYGNDGLALTSSTAPTSEAMISFSFFQNEQIASQELLSYILPSAFAFSRVAAFTCNSSLLGSQKTMNSGFKLQ</sequence>
<accession>A0A2I0BEN9</accession>
<evidence type="ECO:0000313" key="3">
    <source>
        <dbReference type="Proteomes" id="UP000236161"/>
    </source>
</evidence>
<evidence type="ECO:0000256" key="1">
    <source>
        <dbReference type="ARBA" id="ARBA00010407"/>
    </source>
</evidence>
<reference evidence="2 3" key="1">
    <citation type="journal article" date="2017" name="Nature">
        <title>The Apostasia genome and the evolution of orchids.</title>
        <authorList>
            <person name="Zhang G.Q."/>
            <person name="Liu K.W."/>
            <person name="Li Z."/>
            <person name="Lohaus R."/>
            <person name="Hsiao Y.Y."/>
            <person name="Niu S.C."/>
            <person name="Wang J.Y."/>
            <person name="Lin Y.C."/>
            <person name="Xu Q."/>
            <person name="Chen L.J."/>
            <person name="Yoshida K."/>
            <person name="Fujiwara S."/>
            <person name="Wang Z.W."/>
            <person name="Zhang Y.Q."/>
            <person name="Mitsuda N."/>
            <person name="Wang M."/>
            <person name="Liu G.H."/>
            <person name="Pecoraro L."/>
            <person name="Huang H.X."/>
            <person name="Xiao X.J."/>
            <person name="Lin M."/>
            <person name="Wu X.Y."/>
            <person name="Wu W.L."/>
            <person name="Chen Y.Y."/>
            <person name="Chang S.B."/>
            <person name="Sakamoto S."/>
            <person name="Ohme-Takagi M."/>
            <person name="Yagi M."/>
            <person name="Zeng S.J."/>
            <person name="Shen C.Y."/>
            <person name="Yeh C.M."/>
            <person name="Luo Y.B."/>
            <person name="Tsai W.C."/>
            <person name="Van de Peer Y."/>
            <person name="Liu Z.J."/>
        </authorList>
    </citation>
    <scope>NUCLEOTIDE SEQUENCE [LARGE SCALE GENOMIC DNA]</scope>
    <source>
        <strain evidence="3">cv. Shenzhen</strain>
        <tissue evidence="2">Stem</tissue>
    </source>
</reference>
<comment type="similarity">
    <text evidence="1">Belongs to the peptidase C85 family.</text>
</comment>
<dbReference type="STRING" id="1088818.A0A2I0BEN9"/>
<evidence type="ECO:0000313" key="2">
    <source>
        <dbReference type="EMBL" id="PKA66273.1"/>
    </source>
</evidence>
<dbReference type="InterPro" id="IPR050704">
    <property type="entry name" value="Peptidase_C85-like"/>
</dbReference>
<dbReference type="Proteomes" id="UP000236161">
    <property type="component" value="Unassembled WGS sequence"/>
</dbReference>
<proteinExistence type="inferred from homology"/>
<dbReference type="GO" id="GO:0016579">
    <property type="term" value="P:protein deubiquitination"/>
    <property type="evidence" value="ECO:0007669"/>
    <property type="project" value="TreeGrafter"/>
</dbReference>
<gene>
    <name evidence="2" type="ORF">AXF42_Ash006970</name>
</gene>
<dbReference type="EMBL" id="KZ451886">
    <property type="protein sequence ID" value="PKA66273.1"/>
    <property type="molecule type" value="Genomic_DNA"/>
</dbReference>
<dbReference type="PANTHER" id="PTHR12419:SF85">
    <property type="entry name" value="OVARIAN TUMOR DOMAIN-CONTAINING DEUBIQUITINATING ENZYME 11"/>
    <property type="match status" value="1"/>
</dbReference>
<dbReference type="AlphaFoldDB" id="A0A2I0BEN9"/>
<dbReference type="PANTHER" id="PTHR12419">
    <property type="entry name" value="OTU DOMAIN CONTAINING PROTEIN"/>
    <property type="match status" value="1"/>
</dbReference>
<keyword evidence="3" id="KW-1185">Reference proteome</keyword>
<evidence type="ECO:0008006" key="4">
    <source>
        <dbReference type="Google" id="ProtNLM"/>
    </source>
</evidence>
<organism evidence="2 3">
    <name type="scientific">Apostasia shenzhenica</name>
    <dbReference type="NCBI Taxonomy" id="1088818"/>
    <lineage>
        <taxon>Eukaryota</taxon>
        <taxon>Viridiplantae</taxon>
        <taxon>Streptophyta</taxon>
        <taxon>Embryophyta</taxon>
        <taxon>Tracheophyta</taxon>
        <taxon>Spermatophyta</taxon>
        <taxon>Magnoliopsida</taxon>
        <taxon>Liliopsida</taxon>
        <taxon>Asparagales</taxon>
        <taxon>Orchidaceae</taxon>
        <taxon>Apostasioideae</taxon>
        <taxon>Apostasia</taxon>
    </lineage>
</organism>